<dbReference type="EC" id="3.1.1.-" evidence="3"/>
<dbReference type="PANTHER" id="PTHR11559">
    <property type="entry name" value="CARBOXYLESTERASE"/>
    <property type="match status" value="1"/>
</dbReference>
<evidence type="ECO:0000256" key="4">
    <source>
        <dbReference type="SAM" id="SignalP"/>
    </source>
</evidence>
<dbReference type="Gene3D" id="3.40.50.1820">
    <property type="entry name" value="alpha/beta hydrolase"/>
    <property type="match status" value="1"/>
</dbReference>
<feature type="signal peptide" evidence="4">
    <location>
        <begin position="1"/>
        <end position="15"/>
    </location>
</feature>
<evidence type="ECO:0000259" key="5">
    <source>
        <dbReference type="Pfam" id="PF00135"/>
    </source>
</evidence>
<keyword evidence="4" id="KW-0732">Signal</keyword>
<sequence>MLPVLALTLLAGALAAPGPFVTVGDNVNNLGPRGTFPTINVNVPAGSLIGLARNDVEAFTGIPFAQPPVGQLRLAPPVRLTTPLSNFDATQQAAACPQLLADTSAVDIVSQVLNGIAANPWYTAGIKESEDCLNINVYRPKGTTASANLPVLFWIFGGGFELGYNSQYDGGMIVANSVALGKPFILVAVNYRVGGFGFMPGKEILAAGAANVGHLDQRMGLEWTADNIAAFGGDPTKVTIWGESAGAISVWNQMCLYDGNNQYKGKPLFRGAIMNSGSIVPTQPIDSPKAQAIYDRVVSQSPCAGKPDTLNCLRGLSYADFKRAANSVPSILSYSSIALSYLPRPDGKVLTTSTDVLAKQNKYAAVPMINGNQVDEGTFFSLFQANTTYSTPLLANYLNTLFFNNAPRDLVTKYVSTYSEWIWDGSPFATGVFNEWYIGFKRLAAILGDMTFTLARRIHLTVTTTNNPSVPAWSYLASYLYGVPVLGTYHGSDLNLHFGQALSASYATRGIHSYYANFVYNLDPNNAAGGTSTASKVSVNWPQYDTKDRTMIKFNLLNFELIKDDFRSASYDVLNANIDSLRT</sequence>
<feature type="domain" description="Carboxylesterase type B" evidence="5">
    <location>
        <begin position="40"/>
        <end position="557"/>
    </location>
</feature>
<reference evidence="6 7" key="1">
    <citation type="submission" date="2023-08" db="EMBL/GenBank/DDBJ databases">
        <title>Annotated Genome Sequence of Vanrija albida AlHP1.</title>
        <authorList>
            <person name="Herzog R."/>
        </authorList>
    </citation>
    <scope>NUCLEOTIDE SEQUENCE [LARGE SCALE GENOMIC DNA]</scope>
    <source>
        <strain evidence="6 7">AlHP1</strain>
    </source>
</reference>
<comment type="caution">
    <text evidence="6">The sequence shown here is derived from an EMBL/GenBank/DDBJ whole genome shotgun (WGS) entry which is preliminary data.</text>
</comment>
<dbReference type="InterPro" id="IPR029058">
    <property type="entry name" value="AB_hydrolase_fold"/>
</dbReference>
<dbReference type="SUPFAM" id="SSF53474">
    <property type="entry name" value="alpha/beta-Hydrolases"/>
    <property type="match status" value="1"/>
</dbReference>
<accession>A0ABR3PT86</accession>
<dbReference type="PROSITE" id="PS00122">
    <property type="entry name" value="CARBOXYLESTERASE_B_1"/>
    <property type="match status" value="1"/>
</dbReference>
<keyword evidence="7" id="KW-1185">Reference proteome</keyword>
<evidence type="ECO:0000256" key="2">
    <source>
        <dbReference type="ARBA" id="ARBA00022801"/>
    </source>
</evidence>
<evidence type="ECO:0000256" key="1">
    <source>
        <dbReference type="ARBA" id="ARBA00005964"/>
    </source>
</evidence>
<dbReference type="InterPro" id="IPR002018">
    <property type="entry name" value="CarbesteraseB"/>
</dbReference>
<comment type="similarity">
    <text evidence="1 3">Belongs to the type-B carboxylesterase/lipase family.</text>
</comment>
<proteinExistence type="inferred from homology"/>
<evidence type="ECO:0000313" key="6">
    <source>
        <dbReference type="EMBL" id="KAL1405649.1"/>
    </source>
</evidence>
<feature type="chain" id="PRO_5046381857" description="Carboxylic ester hydrolase" evidence="4">
    <location>
        <begin position="16"/>
        <end position="583"/>
    </location>
</feature>
<evidence type="ECO:0000256" key="3">
    <source>
        <dbReference type="RuleBase" id="RU361235"/>
    </source>
</evidence>
<gene>
    <name evidence="6" type="ORF">Q8F55_009288</name>
</gene>
<dbReference type="EMBL" id="JBBXJM010000007">
    <property type="protein sequence ID" value="KAL1405649.1"/>
    <property type="molecule type" value="Genomic_DNA"/>
</dbReference>
<dbReference type="Pfam" id="PF00135">
    <property type="entry name" value="COesterase"/>
    <property type="match status" value="1"/>
</dbReference>
<dbReference type="GeneID" id="95990331"/>
<dbReference type="Proteomes" id="UP001565368">
    <property type="component" value="Unassembled WGS sequence"/>
</dbReference>
<protein>
    <recommendedName>
        <fullName evidence="3">Carboxylic ester hydrolase</fullName>
        <ecNumber evidence="3">3.1.1.-</ecNumber>
    </recommendedName>
</protein>
<organism evidence="6 7">
    <name type="scientific">Vanrija albida</name>
    <dbReference type="NCBI Taxonomy" id="181172"/>
    <lineage>
        <taxon>Eukaryota</taxon>
        <taxon>Fungi</taxon>
        <taxon>Dikarya</taxon>
        <taxon>Basidiomycota</taxon>
        <taxon>Agaricomycotina</taxon>
        <taxon>Tremellomycetes</taxon>
        <taxon>Trichosporonales</taxon>
        <taxon>Trichosporonaceae</taxon>
        <taxon>Vanrija</taxon>
    </lineage>
</organism>
<dbReference type="InterPro" id="IPR019826">
    <property type="entry name" value="Carboxylesterase_B_AS"/>
</dbReference>
<keyword evidence="2 3" id="KW-0378">Hydrolase</keyword>
<evidence type="ECO:0000313" key="7">
    <source>
        <dbReference type="Proteomes" id="UP001565368"/>
    </source>
</evidence>
<dbReference type="InterPro" id="IPR050309">
    <property type="entry name" value="Type-B_Carboxylest/Lipase"/>
</dbReference>
<dbReference type="RefSeq" id="XP_069205593.1">
    <property type="nucleotide sequence ID" value="XM_069357656.1"/>
</dbReference>
<name>A0ABR3PT86_9TREE</name>